<evidence type="ECO:0000313" key="1">
    <source>
        <dbReference type="EMBL" id="KAJ8409733.1"/>
    </source>
</evidence>
<keyword evidence="2" id="KW-1185">Reference proteome</keyword>
<dbReference type="AlphaFoldDB" id="A0AAD7SW53"/>
<accession>A0AAD7SW53</accession>
<dbReference type="EMBL" id="JAINUG010000029">
    <property type="protein sequence ID" value="KAJ8409733.1"/>
    <property type="molecule type" value="Genomic_DNA"/>
</dbReference>
<protein>
    <submittedName>
        <fullName evidence="1">Uncharacterized protein</fullName>
    </submittedName>
</protein>
<evidence type="ECO:0000313" key="2">
    <source>
        <dbReference type="Proteomes" id="UP001221898"/>
    </source>
</evidence>
<organism evidence="1 2">
    <name type="scientific">Aldrovandia affinis</name>
    <dbReference type="NCBI Taxonomy" id="143900"/>
    <lineage>
        <taxon>Eukaryota</taxon>
        <taxon>Metazoa</taxon>
        <taxon>Chordata</taxon>
        <taxon>Craniata</taxon>
        <taxon>Vertebrata</taxon>
        <taxon>Euteleostomi</taxon>
        <taxon>Actinopterygii</taxon>
        <taxon>Neopterygii</taxon>
        <taxon>Teleostei</taxon>
        <taxon>Notacanthiformes</taxon>
        <taxon>Halosauridae</taxon>
        <taxon>Aldrovandia</taxon>
    </lineage>
</organism>
<comment type="caution">
    <text evidence="1">The sequence shown here is derived from an EMBL/GenBank/DDBJ whole genome shotgun (WGS) entry which is preliminary data.</text>
</comment>
<gene>
    <name evidence="1" type="ORF">AAFF_G00217920</name>
</gene>
<reference evidence="1" key="1">
    <citation type="journal article" date="2023" name="Science">
        <title>Genome structures resolve the early diversification of teleost fishes.</title>
        <authorList>
            <person name="Parey E."/>
            <person name="Louis A."/>
            <person name="Montfort J."/>
            <person name="Bouchez O."/>
            <person name="Roques C."/>
            <person name="Iampietro C."/>
            <person name="Lluch J."/>
            <person name="Castinel A."/>
            <person name="Donnadieu C."/>
            <person name="Desvignes T."/>
            <person name="Floi Bucao C."/>
            <person name="Jouanno E."/>
            <person name="Wen M."/>
            <person name="Mejri S."/>
            <person name="Dirks R."/>
            <person name="Jansen H."/>
            <person name="Henkel C."/>
            <person name="Chen W.J."/>
            <person name="Zahm M."/>
            <person name="Cabau C."/>
            <person name="Klopp C."/>
            <person name="Thompson A.W."/>
            <person name="Robinson-Rechavi M."/>
            <person name="Braasch I."/>
            <person name="Lecointre G."/>
            <person name="Bobe J."/>
            <person name="Postlethwait J.H."/>
            <person name="Berthelot C."/>
            <person name="Roest Crollius H."/>
            <person name="Guiguen Y."/>
        </authorList>
    </citation>
    <scope>NUCLEOTIDE SEQUENCE</scope>
    <source>
        <strain evidence="1">NC1722</strain>
    </source>
</reference>
<sequence>MPPLNHGKKLALCSAASAKARETIGGLIAARAASLRPPAESAVAPRACVPAAEPDLGSGRSAGRGFVEVLLTLAVEDYCRTARRPSRWMECFT</sequence>
<proteinExistence type="predicted"/>
<dbReference type="Proteomes" id="UP001221898">
    <property type="component" value="Unassembled WGS sequence"/>
</dbReference>
<name>A0AAD7SW53_9TELE</name>